<dbReference type="GO" id="GO:0003824">
    <property type="term" value="F:catalytic activity"/>
    <property type="evidence" value="ECO:0007669"/>
    <property type="project" value="InterPro"/>
</dbReference>
<dbReference type="Gene3D" id="3.30.559.10">
    <property type="entry name" value="Chloramphenicol acetyltransferase-like domain"/>
    <property type="match status" value="1"/>
</dbReference>
<accession>A0AAC9MZB8</accession>
<dbReference type="Proteomes" id="UP000095210">
    <property type="component" value="Chromosome"/>
</dbReference>
<dbReference type="PANTHER" id="PTHR45527:SF1">
    <property type="entry name" value="FATTY ACID SYNTHASE"/>
    <property type="match status" value="1"/>
</dbReference>
<proteinExistence type="predicted"/>
<feature type="domain" description="Condensation" evidence="1">
    <location>
        <begin position="12"/>
        <end position="297"/>
    </location>
</feature>
<protein>
    <submittedName>
        <fullName evidence="2">Polyketide synthase component</fullName>
    </submittedName>
</protein>
<dbReference type="AlphaFoldDB" id="A0AAC9MZB8"/>
<dbReference type="EMBL" id="CP014859">
    <property type="protein sequence ID" value="AOS63781.1"/>
    <property type="molecule type" value="Genomic_DNA"/>
</dbReference>
<name>A0AAC9MZB8_9PSEU</name>
<evidence type="ECO:0000259" key="1">
    <source>
        <dbReference type="Pfam" id="PF00668"/>
    </source>
</evidence>
<dbReference type="GO" id="GO:0005737">
    <property type="term" value="C:cytoplasm"/>
    <property type="evidence" value="ECO:0007669"/>
    <property type="project" value="TreeGrafter"/>
</dbReference>
<dbReference type="KEGG" id="ahm:TL08_14860"/>
<dbReference type="Gene3D" id="3.30.559.30">
    <property type="entry name" value="Nonribosomal peptide synthetase, condensation domain"/>
    <property type="match status" value="1"/>
</dbReference>
<dbReference type="SUPFAM" id="SSF52777">
    <property type="entry name" value="CoA-dependent acyltransferases"/>
    <property type="match status" value="2"/>
</dbReference>
<evidence type="ECO:0000313" key="2">
    <source>
        <dbReference type="EMBL" id="AOS63781.1"/>
    </source>
</evidence>
<dbReference type="Pfam" id="PF00668">
    <property type="entry name" value="Condensation"/>
    <property type="match status" value="1"/>
</dbReference>
<organism evidence="2 3">
    <name type="scientific">Actinoalloteichus hymeniacidonis</name>
    <dbReference type="NCBI Taxonomy" id="340345"/>
    <lineage>
        <taxon>Bacteria</taxon>
        <taxon>Bacillati</taxon>
        <taxon>Actinomycetota</taxon>
        <taxon>Actinomycetes</taxon>
        <taxon>Pseudonocardiales</taxon>
        <taxon>Pseudonocardiaceae</taxon>
        <taxon>Actinoalloteichus</taxon>
    </lineage>
</organism>
<sequence length="404" mass="43926">MHPTTMGHAALWFADQRTEPGAYTMSITCSVTGPLTDIEITAALDRFIAAEPVLRVRMGLDEHGDVVQWFDPEPPRVDFADVTLPDPRAGLSEDDRVAEAVRPHLVEPFDVDGGPLSRLIALRAADRTILVAAVHHLLIDGVAQVVYADRLAAAVLGTPVPGSAAGYLALVEEVRAGERRAEETDGEYWAQRVGGRLGTEEWAGPTTDTTAEVVRANASPAGLERIDALAGDLGVSRFLVLAGMLHRALALPRTVVCAATSVRPRRGFEDTAGCFINQVPLIAEHHRGDSPADLLRREASGWRTDLTRRHRPLLATAHQHGPVRLDRVLTSYRPAANVGVLVYADGDRTVRADLFNRYYQAKTDLSVRFVPNAEGMEFEVEWAARIPSTMGSAFAETVRTELIG</sequence>
<dbReference type="RefSeq" id="WP_157421090.1">
    <property type="nucleotide sequence ID" value="NZ_CP014859.1"/>
</dbReference>
<dbReference type="GO" id="GO:0008610">
    <property type="term" value="P:lipid biosynthetic process"/>
    <property type="evidence" value="ECO:0007669"/>
    <property type="project" value="UniProtKB-ARBA"/>
</dbReference>
<evidence type="ECO:0000313" key="3">
    <source>
        <dbReference type="Proteomes" id="UP000095210"/>
    </source>
</evidence>
<dbReference type="GO" id="GO:0043041">
    <property type="term" value="P:amino acid activation for nonribosomal peptide biosynthetic process"/>
    <property type="evidence" value="ECO:0007669"/>
    <property type="project" value="TreeGrafter"/>
</dbReference>
<dbReference type="PANTHER" id="PTHR45527">
    <property type="entry name" value="NONRIBOSOMAL PEPTIDE SYNTHETASE"/>
    <property type="match status" value="1"/>
</dbReference>
<dbReference type="InterPro" id="IPR001242">
    <property type="entry name" value="Condensation_dom"/>
</dbReference>
<dbReference type="GO" id="GO:0044550">
    <property type="term" value="P:secondary metabolite biosynthetic process"/>
    <property type="evidence" value="ECO:0007669"/>
    <property type="project" value="TreeGrafter"/>
</dbReference>
<gene>
    <name evidence="2" type="ORF">TL08_14860</name>
</gene>
<keyword evidence="3" id="KW-1185">Reference proteome</keyword>
<reference evidence="3" key="1">
    <citation type="submission" date="2016-03" db="EMBL/GenBank/DDBJ databases">
        <title>Complete genome sequence of the type strain Actinoalloteichus hymeniacidonis DSM 45092.</title>
        <authorList>
            <person name="Schaffert L."/>
            <person name="Albersmeier A."/>
            <person name="Winkler A."/>
            <person name="Kalinowski J."/>
            <person name="Zotchev S."/>
            <person name="Ruckert C."/>
        </authorList>
    </citation>
    <scope>NUCLEOTIDE SEQUENCE [LARGE SCALE GENOMIC DNA]</scope>
    <source>
        <strain evidence="3">HPA177(T) (DSM 45092(T))</strain>
    </source>
</reference>
<dbReference type="InterPro" id="IPR023213">
    <property type="entry name" value="CAT-like_dom_sf"/>
</dbReference>
<dbReference type="GO" id="GO:0031177">
    <property type="term" value="F:phosphopantetheine binding"/>
    <property type="evidence" value="ECO:0007669"/>
    <property type="project" value="TreeGrafter"/>
</dbReference>